<evidence type="ECO:0000313" key="3">
    <source>
        <dbReference type="Proteomes" id="UP000633219"/>
    </source>
</evidence>
<dbReference type="InterPro" id="IPR007157">
    <property type="entry name" value="PspA_VIPP1"/>
</dbReference>
<comment type="caution">
    <text evidence="2">The sequence shown here is derived from an EMBL/GenBank/DDBJ whole genome shotgun (WGS) entry which is preliminary data.</text>
</comment>
<name>A0A936YHS2_9HYPH</name>
<dbReference type="RefSeq" id="WP_201651681.1">
    <property type="nucleotide sequence ID" value="NZ_JAEQNC010000001.1"/>
</dbReference>
<dbReference type="PANTHER" id="PTHR31088">
    <property type="entry name" value="MEMBRANE-ASSOCIATED PROTEIN VIPP1, CHLOROPLASTIC"/>
    <property type="match status" value="1"/>
</dbReference>
<comment type="similarity">
    <text evidence="1">Belongs to the PspA/Vipp/IM30 family.</text>
</comment>
<dbReference type="Proteomes" id="UP000633219">
    <property type="component" value="Unassembled WGS sequence"/>
</dbReference>
<proteinExistence type="inferred from homology"/>
<gene>
    <name evidence="2" type="ORF">JJB09_00370</name>
</gene>
<evidence type="ECO:0000256" key="1">
    <source>
        <dbReference type="ARBA" id="ARBA00043985"/>
    </source>
</evidence>
<evidence type="ECO:0000313" key="2">
    <source>
        <dbReference type="EMBL" id="MBL0370469.1"/>
    </source>
</evidence>
<sequence length="228" mass="24682">MFKQFLTLLRGRAYDAEQAFSDRNAVPLLSQQIRDAAGSVQAARRAVAVAIAQNEQEKGQHAAIQIRIADLEIRTLAALEQGSEALAREAAEALAYLEAERDISQKAQAQFTATIDKLKAIVRNAEARLQALQRGERLARATEETQKLDLAVAGPGLATLDEAEETLARLRIRQSQNETTASVLRNMEGSIRPAGIIEKLANAGCGAPLRTSADDVLVRLRGRMNSAA</sequence>
<organism evidence="2 3">
    <name type="scientific">Rhizobium setariae</name>
    <dbReference type="NCBI Taxonomy" id="2801340"/>
    <lineage>
        <taxon>Bacteria</taxon>
        <taxon>Pseudomonadati</taxon>
        <taxon>Pseudomonadota</taxon>
        <taxon>Alphaproteobacteria</taxon>
        <taxon>Hyphomicrobiales</taxon>
        <taxon>Rhizobiaceae</taxon>
        <taxon>Rhizobium/Agrobacterium group</taxon>
        <taxon>Rhizobium</taxon>
    </lineage>
</organism>
<dbReference type="PANTHER" id="PTHR31088:SF9">
    <property type="entry name" value="PHAGE SHOCK PROTEIN A"/>
    <property type="match status" value="1"/>
</dbReference>
<keyword evidence="3" id="KW-1185">Reference proteome</keyword>
<dbReference type="EMBL" id="JAEQNC010000001">
    <property type="protein sequence ID" value="MBL0370469.1"/>
    <property type="molecule type" value="Genomic_DNA"/>
</dbReference>
<dbReference type="Pfam" id="PF04012">
    <property type="entry name" value="PspA_IM30"/>
    <property type="match status" value="1"/>
</dbReference>
<reference evidence="2" key="1">
    <citation type="submission" date="2021-01" db="EMBL/GenBank/DDBJ databases">
        <title>Rhizobium sp. strain KVB221 16S ribosomal RNA gene Genome sequencing and assembly.</title>
        <authorList>
            <person name="Kang M."/>
        </authorList>
    </citation>
    <scope>NUCLEOTIDE SEQUENCE</scope>
    <source>
        <strain evidence="2">KVB221</strain>
    </source>
</reference>
<dbReference type="AlphaFoldDB" id="A0A936YHS2"/>
<protein>
    <submittedName>
        <fullName evidence="2">PspA/IM30 family protein</fullName>
    </submittedName>
</protein>
<accession>A0A936YHS2</accession>